<reference evidence="2" key="1">
    <citation type="submission" date="2025-08" db="UniProtKB">
        <authorList>
            <consortium name="Ensembl"/>
        </authorList>
    </citation>
    <scope>IDENTIFICATION</scope>
</reference>
<sequence length="1382" mass="155584">MSTDSNSLARQFLTDVNRLCNAVVQRVEAREEEEEETHMATLGQYLVHGRGFLLLTKLNSIIDQALTCREELLTLLLSLLPLVWKIPVQEEKATDFNLPFSADIILTKEKNTTSQRSTQEKLHLEGSALSGQVSAKVNTFRKSRRQRKITHRYSIRDARKTQLSTSDSEANSDEKSIAMNKHRRPHLLQHFVTQSPKEDHLTVKFDHLATKEQTPPDTMASEHSREIILRQESNTDILSEPAALSVISNMNNSPFDLCHVLLSLLEKVCKFDISLNHTSALAASVVPTLTEFLAGFGDCCNLSDNLESQVLCTGWTEEPVALIQRMLFRTVLHLMSVDVSTAEMMPESLRKNLTELLRAALKIRTCLEKQPDPFAPRQKKTLQEIQEDFVFSKYRHRALLLPELLEGVLQILICCLQSAASNPFYFSQAMDLVQEFIQHYGFNLFETAVLQMEWLVLRDGVPPEASEHLKSLINSVMKIMSTVKKVKSEQLHYSMCTRKRHRRCEYSHFMHHHRDLSGLLVSAFKNQVSKNPFEETADGDVYYPERCCCIAVCAHQCLRLLQQASSSSTCVQILSGVHNVGICCCMDPKSVIVPLLHAFKLPALKIFQQHILNILNKLILDQLGGAEISEKIKKAACNICTVDSDQLAKLEETLQGNSYDAESSSSLSSPSNRFQGILPSSGFEDLLWKWDALKAYQNFVFEEDRLQSIQIANHICNLIQKGNVIVQWKLYNYVFNPVLQRGVELAHHCQHLSATSARTHACSHHNQCLPQEVLQIYLKTLPILLKSRVIRDLFLSCNGVNQIIELNYLNGIRNHSLKAFETLIISLGEQQKDASVPGIDGIDTEQKELSSVNVGTAFHNQQAYSDSSQSLSKFYANLKEAYPKKWKTVNQNVHINTINLFLCVAFLCVSKEAESDRELANDSEDTSGYDSTASESLSHMLPCLSLESLVLPSPEHMHQAADIWSMCRWIYMLSSVFQKQFYRLGGFRVCHRLIFMIIQNLFRSHEEEQGKKEADTNVKENQDLNRTSQPEITAKEDLLSLTVKSDPTPSETGSLKKSADSLGTLEPQYISSINVEQISATEAAPEEAKILTNQESETSLQSIRLLEALLAICLHSARTSQQKVESELPNQSLSVENILFEMRDHLSQSKVIETELAKPLFDALLRVALGSHSADFERNDAMSEKSHQSEEELSSQPGDFSEEAEDSQCCSFKLLVEEEGYEADSESNPEGGETWDDGVDVKSETEGFSASSSPNVLPENPTQGEIIYPEICILELNLLSASKAKLDVLAHVFESFLKIIRQKEKNIFLLMQQGTVKNLLGGFLSILSQADSDFQACQRVLVDLLVSLMSSRTCSEELILLLRIFLEKSPCTRVTDQKVQST</sequence>
<feature type="compositionally biased region" description="Basic and acidic residues" evidence="1">
    <location>
        <begin position="1179"/>
        <end position="1190"/>
    </location>
</feature>
<evidence type="ECO:0000313" key="2">
    <source>
        <dbReference type="Ensembl" id="ENSPCOP00000015641.1"/>
    </source>
</evidence>
<gene>
    <name evidence="2" type="primary">LYST</name>
</gene>
<feature type="compositionally biased region" description="Polar residues" evidence="1">
    <location>
        <begin position="1246"/>
        <end position="1257"/>
    </location>
</feature>
<feature type="compositionally biased region" description="Polar residues" evidence="1">
    <location>
        <begin position="1042"/>
        <end position="1055"/>
    </location>
</feature>
<feature type="region of interest" description="Disordered" evidence="1">
    <location>
        <begin position="1221"/>
        <end position="1257"/>
    </location>
</feature>
<dbReference type="Proteomes" id="UP000233160">
    <property type="component" value="Unassembled WGS sequence"/>
</dbReference>
<dbReference type="GeneTree" id="ENSGT00940000156359"/>
<evidence type="ECO:0000313" key="3">
    <source>
        <dbReference type="Proteomes" id="UP000233160"/>
    </source>
</evidence>
<feature type="compositionally biased region" description="Basic and acidic residues" evidence="1">
    <location>
        <begin position="1008"/>
        <end position="1023"/>
    </location>
</feature>
<evidence type="ECO:0000256" key="1">
    <source>
        <dbReference type="SAM" id="MobiDB-lite"/>
    </source>
</evidence>
<proteinExistence type="predicted"/>
<keyword evidence="3" id="KW-1185">Reference proteome</keyword>
<dbReference type="Ensembl" id="ENSPCOT00000026258.1">
    <property type="protein sequence ID" value="ENSPCOP00000015641.1"/>
    <property type="gene ID" value="ENSPCOG00000019565.1"/>
</dbReference>
<name>A0A2K6FNS3_PROCO</name>
<accession>A0A2K6FNS3</accession>
<feature type="compositionally biased region" description="Acidic residues" evidence="1">
    <location>
        <begin position="1221"/>
        <end position="1238"/>
    </location>
</feature>
<reference evidence="2" key="2">
    <citation type="submission" date="2025-09" db="UniProtKB">
        <authorList>
            <consortium name="Ensembl"/>
        </authorList>
    </citation>
    <scope>IDENTIFICATION</scope>
</reference>
<protein>
    <submittedName>
        <fullName evidence="2">Lysosomal trafficking regulator</fullName>
    </submittedName>
</protein>
<organism evidence="2 3">
    <name type="scientific">Propithecus coquereli</name>
    <name type="common">Coquerel's sifaka</name>
    <name type="synonym">Propithecus verreauxi coquereli</name>
    <dbReference type="NCBI Taxonomy" id="379532"/>
    <lineage>
        <taxon>Eukaryota</taxon>
        <taxon>Metazoa</taxon>
        <taxon>Chordata</taxon>
        <taxon>Craniata</taxon>
        <taxon>Vertebrata</taxon>
        <taxon>Euteleostomi</taxon>
        <taxon>Mammalia</taxon>
        <taxon>Eutheria</taxon>
        <taxon>Euarchontoglires</taxon>
        <taxon>Primates</taxon>
        <taxon>Strepsirrhini</taxon>
        <taxon>Lemuriformes</taxon>
        <taxon>Indriidae</taxon>
        <taxon>Propithecus</taxon>
    </lineage>
</organism>
<feature type="region of interest" description="Disordered" evidence="1">
    <location>
        <begin position="1179"/>
        <end position="1203"/>
    </location>
</feature>
<feature type="region of interest" description="Disordered" evidence="1">
    <location>
        <begin position="1008"/>
        <end position="1059"/>
    </location>
</feature>